<keyword evidence="2" id="KW-0732">Signal</keyword>
<organism evidence="3 4">
    <name type="scientific">Plasmodium reichenowi</name>
    <dbReference type="NCBI Taxonomy" id="5854"/>
    <lineage>
        <taxon>Eukaryota</taxon>
        <taxon>Sar</taxon>
        <taxon>Alveolata</taxon>
        <taxon>Apicomplexa</taxon>
        <taxon>Aconoidasida</taxon>
        <taxon>Haemosporida</taxon>
        <taxon>Plasmodiidae</taxon>
        <taxon>Plasmodium</taxon>
        <taxon>Plasmodium (Laverania)</taxon>
    </lineage>
</organism>
<feature type="compositionally biased region" description="Basic and acidic residues" evidence="1">
    <location>
        <begin position="77"/>
        <end position="98"/>
    </location>
</feature>
<gene>
    <name evidence="3" type="ORF">PRG01_0021400</name>
</gene>
<evidence type="ECO:0000256" key="2">
    <source>
        <dbReference type="SAM" id="SignalP"/>
    </source>
</evidence>
<dbReference type="InterPro" id="IPR006373">
    <property type="entry name" value="VSA_Rifin"/>
</dbReference>
<evidence type="ECO:0000313" key="3">
    <source>
        <dbReference type="EMBL" id="SOV83991.1"/>
    </source>
</evidence>
<feature type="region of interest" description="Disordered" evidence="1">
    <location>
        <begin position="74"/>
        <end position="98"/>
    </location>
</feature>
<dbReference type="EMBL" id="OFAE01000008">
    <property type="protein sequence ID" value="SOV83991.1"/>
    <property type="molecule type" value="Genomic_DNA"/>
</dbReference>
<dbReference type="VEuPathDB" id="PlasmoDB:PRG01_0021400"/>
<dbReference type="Pfam" id="PF02009">
    <property type="entry name" value="RIFIN"/>
    <property type="match status" value="1"/>
</dbReference>
<name>A0A2P9DSN3_PLARE</name>
<evidence type="ECO:0000256" key="1">
    <source>
        <dbReference type="SAM" id="MobiDB-lite"/>
    </source>
</evidence>
<feature type="signal peptide" evidence="2">
    <location>
        <begin position="1"/>
        <end position="22"/>
    </location>
</feature>
<accession>A0A2P9DSN3</accession>
<dbReference type="AlphaFoldDB" id="A0A2P9DSN3"/>
<reference evidence="3 4" key="1">
    <citation type="submission" date="2016-09" db="EMBL/GenBank/DDBJ databases">
        <authorList>
            <consortium name="Pathogen Informatics"/>
        </authorList>
    </citation>
    <scope>NUCLEOTIDE SEQUENCE [LARGE SCALE GENOMIC DNA]</scope>
</reference>
<evidence type="ECO:0000313" key="4">
    <source>
        <dbReference type="Proteomes" id="UP000240500"/>
    </source>
</evidence>
<proteinExistence type="predicted"/>
<dbReference type="Proteomes" id="UP000240500">
    <property type="component" value="Unassembled WGS sequence"/>
</dbReference>
<sequence length="110" mass="13668">MKLHYSKIFLFFLRLNILLTLYQIYNNNEPHITPHHTPIYISRVLSECNIQSLNYDNDPQMKKVMNTFNRQTSQRLRKYDERMKDKRQKRKEERDKNIEKIIEKDKWTNH</sequence>
<protein>
    <submittedName>
        <fullName evidence="3">Rifin PIR protein, putative</fullName>
    </submittedName>
</protein>
<feature type="chain" id="PRO_5015153696" evidence="2">
    <location>
        <begin position="23"/>
        <end position="110"/>
    </location>
</feature>